<feature type="region of interest" description="Disordered" evidence="1">
    <location>
        <begin position="372"/>
        <end position="465"/>
    </location>
</feature>
<dbReference type="AlphaFoldDB" id="A0A644V4H5"/>
<proteinExistence type="predicted"/>
<gene>
    <name evidence="2" type="ORF">SDC9_32067</name>
</gene>
<feature type="compositionally biased region" description="Basic and acidic residues" evidence="1">
    <location>
        <begin position="9"/>
        <end position="25"/>
    </location>
</feature>
<feature type="compositionally biased region" description="Basic and acidic residues" evidence="1">
    <location>
        <begin position="89"/>
        <end position="98"/>
    </location>
</feature>
<feature type="region of interest" description="Disordered" evidence="1">
    <location>
        <begin position="1"/>
        <end position="98"/>
    </location>
</feature>
<evidence type="ECO:0000256" key="1">
    <source>
        <dbReference type="SAM" id="MobiDB-lite"/>
    </source>
</evidence>
<evidence type="ECO:0000313" key="2">
    <source>
        <dbReference type="EMBL" id="MPL86091.1"/>
    </source>
</evidence>
<feature type="compositionally biased region" description="Basic and acidic residues" evidence="1">
    <location>
        <begin position="407"/>
        <end position="465"/>
    </location>
</feature>
<organism evidence="2">
    <name type="scientific">bioreactor metagenome</name>
    <dbReference type="NCBI Taxonomy" id="1076179"/>
    <lineage>
        <taxon>unclassified sequences</taxon>
        <taxon>metagenomes</taxon>
        <taxon>ecological metagenomes</taxon>
    </lineage>
</organism>
<reference evidence="2" key="1">
    <citation type="submission" date="2019-08" db="EMBL/GenBank/DDBJ databases">
        <authorList>
            <person name="Kucharzyk K."/>
            <person name="Murdoch R.W."/>
            <person name="Higgins S."/>
            <person name="Loffler F."/>
        </authorList>
    </citation>
    <scope>NUCLEOTIDE SEQUENCE</scope>
</reference>
<feature type="region of interest" description="Disordered" evidence="1">
    <location>
        <begin position="604"/>
        <end position="684"/>
    </location>
</feature>
<sequence length="684" mass="74230">MEASLHKAKGGDGDVDRLDPEEGHDQPAQPVDRQVAPQQRCGARGLVFHPAQRERDQRDDDQRVEDHRRQKGALRRGEPHDVQNAQPRKGGDEDRRQDGEVLRHVIGDREGGQRAARDQQLLAHHHHLDQLGRIAVEVDQVRRLLRGGRARVHRHPHIRLRQRGRVVRAVAAHRDQPPARLFAADVVELHLGRRFGKEVVHPRLGGDCGGGQGIVTGDHHRADAHRAQLGKALAHAGLDHVLQMDRAEDHVVLRHQKRRAAGAGDLVDPRAQRRIGGAPDEPLHRIHRALAQLPARQIDAGKPGLGGEGDGLAPFHALAGQGGEQPARQIDDRLAFRRGIAERGKPGGTDQLRLDHAMGRIEGLGHPVAEGDRAGLVKQQRVHIPRRLDRTPGFGDDIGAHQPVHAGDADGRQKPADGGGDQRHEQRRKRDDRDRDARIAGEGGERDHDEKEDQRQPGKEDVQRDLVRGLLPLRPLDQRDHPVEEALARLGGDLQDQAVGNNPGAAGDRTAVAAGFADDGCAFAGDRAFVDRGDAADHLGVGRDQVSGLDAHELPGPQRRGRHRFRRRVVLAGEQPDHGFGLGCAQAVGAGLAAAFGERLGEIGEEDADPEPEGHLKGHAPARRADGKVAQGEHAGQPGGDGGDEDHRVAHQGAGAKLAEGGFQRRRIKARMGGRRDGHGVSLN</sequence>
<dbReference type="EMBL" id="VSSQ01000216">
    <property type="protein sequence ID" value="MPL86091.1"/>
    <property type="molecule type" value="Genomic_DNA"/>
</dbReference>
<accession>A0A644V4H5</accession>
<feature type="compositionally biased region" description="Basic and acidic residues" evidence="1">
    <location>
        <begin position="674"/>
        <end position="684"/>
    </location>
</feature>
<feature type="compositionally biased region" description="Basic and acidic residues" evidence="1">
    <location>
        <begin position="51"/>
        <end position="68"/>
    </location>
</feature>
<comment type="caution">
    <text evidence="2">The sequence shown here is derived from an EMBL/GenBank/DDBJ whole genome shotgun (WGS) entry which is preliminary data.</text>
</comment>
<protein>
    <submittedName>
        <fullName evidence="2">Uncharacterized protein</fullName>
    </submittedName>
</protein>
<name>A0A644V4H5_9ZZZZ</name>
<feature type="compositionally biased region" description="Basic residues" evidence="1">
    <location>
        <begin position="664"/>
        <end position="673"/>
    </location>
</feature>